<gene>
    <name evidence="1" type="ORF">SAMN05216259_11846</name>
</gene>
<reference evidence="1 2" key="1">
    <citation type="submission" date="2016-10" db="EMBL/GenBank/DDBJ databases">
        <authorList>
            <person name="de Groot N.N."/>
        </authorList>
    </citation>
    <scope>NUCLEOTIDE SEQUENCE [LARGE SCALE GENOMIC DNA]</scope>
    <source>
        <strain evidence="1 2">CGMCC 4.2022</strain>
    </source>
</reference>
<sequence length="135" mass="14397">MGHRGDPAEEFRAAVGTAFAFLVEDAGFSGPERTLHGVAFHGEGLDIEVWCPDGHEPAVYTMVFLIGPGGVHGKWAPLDDLYVAAGCGPAQDVPESAPTRRATLKRVHQHAAGLRRLLPKLLAPGGEELIARRGR</sequence>
<organism evidence="1 2">
    <name type="scientific">Actinacidiphila guanduensis</name>
    <dbReference type="NCBI Taxonomy" id="310781"/>
    <lineage>
        <taxon>Bacteria</taxon>
        <taxon>Bacillati</taxon>
        <taxon>Actinomycetota</taxon>
        <taxon>Actinomycetes</taxon>
        <taxon>Kitasatosporales</taxon>
        <taxon>Streptomycetaceae</taxon>
        <taxon>Actinacidiphila</taxon>
    </lineage>
</organism>
<dbReference type="AlphaFoldDB" id="A0A1H0QAY9"/>
<evidence type="ECO:0000313" key="2">
    <source>
        <dbReference type="Proteomes" id="UP000199341"/>
    </source>
</evidence>
<evidence type="ECO:0000313" key="1">
    <source>
        <dbReference type="EMBL" id="SDP14504.1"/>
    </source>
</evidence>
<proteinExistence type="predicted"/>
<keyword evidence="2" id="KW-1185">Reference proteome</keyword>
<name>A0A1H0QAY9_9ACTN</name>
<protein>
    <submittedName>
        <fullName evidence="1">Uncharacterized protein</fullName>
    </submittedName>
</protein>
<dbReference type="EMBL" id="FNIE01000018">
    <property type="protein sequence ID" value="SDP14504.1"/>
    <property type="molecule type" value="Genomic_DNA"/>
</dbReference>
<dbReference type="STRING" id="310781.SAMN05216259_11846"/>
<dbReference type="Proteomes" id="UP000199341">
    <property type="component" value="Unassembled WGS sequence"/>
</dbReference>
<accession>A0A1H0QAY9</accession>